<dbReference type="Gene3D" id="1.50.40.10">
    <property type="entry name" value="Mitochondrial carrier domain"/>
    <property type="match status" value="1"/>
</dbReference>
<evidence type="ECO:0008006" key="9">
    <source>
        <dbReference type="Google" id="ProtNLM"/>
    </source>
</evidence>
<keyword evidence="4" id="KW-1133">Transmembrane helix</keyword>
<dbReference type="GO" id="GO:0015742">
    <property type="term" value="P:alpha-ketoglutarate transport"/>
    <property type="evidence" value="ECO:0007669"/>
    <property type="project" value="TreeGrafter"/>
</dbReference>
<dbReference type="GO" id="GO:0005739">
    <property type="term" value="C:mitochondrion"/>
    <property type="evidence" value="ECO:0007669"/>
    <property type="project" value="TreeGrafter"/>
</dbReference>
<keyword evidence="5 6" id="KW-0472">Membrane</keyword>
<dbReference type="PROSITE" id="PS50920">
    <property type="entry name" value="SOLCAR"/>
    <property type="match status" value="1"/>
</dbReference>
<dbReference type="SUPFAM" id="SSF103506">
    <property type="entry name" value="Mitochondrial carrier"/>
    <property type="match status" value="1"/>
</dbReference>
<keyword evidence="3" id="KW-0496">Mitochondrion</keyword>
<evidence type="ECO:0000256" key="6">
    <source>
        <dbReference type="PROSITE-ProRule" id="PRU00282"/>
    </source>
</evidence>
<evidence type="ECO:0000256" key="4">
    <source>
        <dbReference type="ARBA" id="ARBA00022989"/>
    </source>
</evidence>
<dbReference type="InterPro" id="IPR053017">
    <property type="entry name" value="Mito_Cit/Oxoglu_Carrier"/>
</dbReference>
<accession>A0A5N5XA73</accession>
<reference evidence="7 8" key="1">
    <citation type="submission" date="2019-04" db="EMBL/GenBank/DDBJ databases">
        <title>Friends and foes A comparative genomics study of 23 Aspergillus species from section Flavi.</title>
        <authorList>
            <consortium name="DOE Joint Genome Institute"/>
            <person name="Kjaerbolling I."/>
            <person name="Vesth T."/>
            <person name="Frisvad J.C."/>
            <person name="Nybo J.L."/>
            <person name="Theobald S."/>
            <person name="Kildgaard S."/>
            <person name="Isbrandt T."/>
            <person name="Kuo A."/>
            <person name="Sato A."/>
            <person name="Lyhne E.K."/>
            <person name="Kogle M.E."/>
            <person name="Wiebenga A."/>
            <person name="Kun R.S."/>
            <person name="Lubbers R.J."/>
            <person name="Makela M.R."/>
            <person name="Barry K."/>
            <person name="Chovatia M."/>
            <person name="Clum A."/>
            <person name="Daum C."/>
            <person name="Haridas S."/>
            <person name="He G."/>
            <person name="LaButti K."/>
            <person name="Lipzen A."/>
            <person name="Mondo S."/>
            <person name="Riley R."/>
            <person name="Salamov A."/>
            <person name="Simmons B.A."/>
            <person name="Magnuson J.K."/>
            <person name="Henrissat B."/>
            <person name="Mortensen U.H."/>
            <person name="Larsen T.O."/>
            <person name="Devries R.P."/>
            <person name="Grigoriev I.V."/>
            <person name="Machida M."/>
            <person name="Baker S.E."/>
            <person name="Andersen M.R."/>
        </authorList>
    </citation>
    <scope>NUCLEOTIDE SEQUENCE [LARGE SCALE GENOMIC DNA]</scope>
    <source>
        <strain evidence="7 8">CBS 151.66</strain>
    </source>
</reference>
<evidence type="ECO:0000313" key="8">
    <source>
        <dbReference type="Proteomes" id="UP000326565"/>
    </source>
</evidence>
<keyword evidence="8" id="KW-1185">Reference proteome</keyword>
<keyword evidence="3" id="KW-0999">Mitochondrion inner membrane</keyword>
<dbReference type="OrthoDB" id="10253709at2759"/>
<keyword evidence="2 6" id="KW-0812">Transmembrane</keyword>
<evidence type="ECO:0000256" key="3">
    <source>
        <dbReference type="ARBA" id="ARBA00022792"/>
    </source>
</evidence>
<dbReference type="AlphaFoldDB" id="A0A5N5XA73"/>
<gene>
    <name evidence="7" type="ORF">BDV29DRAFT_154739</name>
</gene>
<feature type="repeat" description="Solcar" evidence="6">
    <location>
        <begin position="132"/>
        <end position="219"/>
    </location>
</feature>
<dbReference type="GO" id="GO:0005371">
    <property type="term" value="F:tricarboxylate secondary active transmembrane transporter activity"/>
    <property type="evidence" value="ECO:0007669"/>
    <property type="project" value="TreeGrafter"/>
</dbReference>
<protein>
    <recommendedName>
        <fullName evidence="9">Amidohydrolase-related domain-containing protein</fullName>
    </recommendedName>
</protein>
<sequence>MSGLYRSSSECVEFQRYETYRKVPDQLIWGSDWPHTGDGALRLKNPDIDVKEGFLTTPSQSFKGTCKLAANRHDTLRAAVQKAWARGGAFAFYQGLIPWAWLEASTKGTILIITATEIKYHAKAKLSTSPAICGTLGGIGGGVAQAYLTMGIATRMKTVEVTRRKLSVNGAKVPGIFEIFKIFREQGFRGVNKGINASVLRQITGWSLRIGIARLQKSVFIG</sequence>
<dbReference type="PANTHER" id="PTHR46982:SF1">
    <property type="entry name" value="CITRATE_OXOGLUTARATE CARRIER PROTEIN"/>
    <property type="match status" value="1"/>
</dbReference>
<dbReference type="GO" id="GO:0016020">
    <property type="term" value="C:membrane"/>
    <property type="evidence" value="ECO:0007669"/>
    <property type="project" value="UniProtKB-SubCell"/>
</dbReference>
<proteinExistence type="predicted"/>
<name>A0A5N5XA73_9EURO</name>
<organism evidence="7 8">
    <name type="scientific">Aspergillus leporis</name>
    <dbReference type="NCBI Taxonomy" id="41062"/>
    <lineage>
        <taxon>Eukaryota</taxon>
        <taxon>Fungi</taxon>
        <taxon>Dikarya</taxon>
        <taxon>Ascomycota</taxon>
        <taxon>Pezizomycotina</taxon>
        <taxon>Eurotiomycetes</taxon>
        <taxon>Eurotiomycetidae</taxon>
        <taxon>Eurotiales</taxon>
        <taxon>Aspergillaceae</taxon>
        <taxon>Aspergillus</taxon>
        <taxon>Aspergillus subgen. Circumdati</taxon>
    </lineage>
</organism>
<dbReference type="InterPro" id="IPR023395">
    <property type="entry name" value="MCP_dom_sf"/>
</dbReference>
<dbReference type="InterPro" id="IPR018108">
    <property type="entry name" value="MCP_transmembrane"/>
</dbReference>
<evidence type="ECO:0000256" key="2">
    <source>
        <dbReference type="ARBA" id="ARBA00022692"/>
    </source>
</evidence>
<evidence type="ECO:0000313" key="7">
    <source>
        <dbReference type="EMBL" id="KAB8076404.1"/>
    </source>
</evidence>
<dbReference type="Proteomes" id="UP000326565">
    <property type="component" value="Unassembled WGS sequence"/>
</dbReference>
<evidence type="ECO:0000256" key="1">
    <source>
        <dbReference type="ARBA" id="ARBA00004141"/>
    </source>
</evidence>
<comment type="subcellular location">
    <subcellularLocation>
        <location evidence="1">Membrane</location>
        <topology evidence="1">Multi-pass membrane protein</topology>
    </subcellularLocation>
</comment>
<evidence type="ECO:0000256" key="5">
    <source>
        <dbReference type="ARBA" id="ARBA00023136"/>
    </source>
</evidence>
<dbReference type="PANTHER" id="PTHR46982">
    <property type="entry name" value="CITRATE/OXOGLUTARATE CARRIER PROTEIN"/>
    <property type="match status" value="1"/>
</dbReference>
<dbReference type="EMBL" id="ML732181">
    <property type="protein sequence ID" value="KAB8076404.1"/>
    <property type="molecule type" value="Genomic_DNA"/>
</dbReference>
<dbReference type="GO" id="GO:0006843">
    <property type="term" value="P:mitochondrial citrate transmembrane transport"/>
    <property type="evidence" value="ECO:0007669"/>
    <property type="project" value="TreeGrafter"/>
</dbReference>